<dbReference type="STRING" id="1528.SAMN04488579_11817"/>
<keyword evidence="1" id="KW-0472">Membrane</keyword>
<reference evidence="3" key="1">
    <citation type="submission" date="2016-10" db="EMBL/GenBank/DDBJ databases">
        <authorList>
            <person name="Varghese N."/>
            <person name="Submissions S."/>
        </authorList>
    </citation>
    <scope>NUCLEOTIDE SEQUENCE [LARGE SCALE GENOMIC DNA]</scope>
    <source>
        <strain evidence="3">VPI 5359</strain>
    </source>
</reference>
<proteinExistence type="predicted"/>
<organism evidence="2 3">
    <name type="scientific">Eubacterium barkeri</name>
    <name type="common">Clostridium barkeri</name>
    <dbReference type="NCBI Taxonomy" id="1528"/>
    <lineage>
        <taxon>Bacteria</taxon>
        <taxon>Bacillati</taxon>
        <taxon>Bacillota</taxon>
        <taxon>Clostridia</taxon>
        <taxon>Eubacteriales</taxon>
        <taxon>Eubacteriaceae</taxon>
        <taxon>Eubacterium</taxon>
    </lineage>
</organism>
<protein>
    <submittedName>
        <fullName evidence="2">Branched-chain amino acid transport protein AzlD</fullName>
    </submittedName>
</protein>
<feature type="transmembrane region" description="Helical" evidence="1">
    <location>
        <begin position="89"/>
        <end position="107"/>
    </location>
</feature>
<dbReference type="RefSeq" id="WP_090246177.1">
    <property type="nucleotide sequence ID" value="NZ_FNOU01000018.1"/>
</dbReference>
<accession>A0A1H3HMJ9</accession>
<evidence type="ECO:0000313" key="2">
    <source>
        <dbReference type="EMBL" id="SDY15899.1"/>
    </source>
</evidence>
<evidence type="ECO:0000313" key="3">
    <source>
        <dbReference type="Proteomes" id="UP000199652"/>
    </source>
</evidence>
<dbReference type="Proteomes" id="UP000199652">
    <property type="component" value="Unassembled WGS sequence"/>
</dbReference>
<name>A0A1H3HMJ9_EUBBA</name>
<keyword evidence="1" id="KW-1133">Transmembrane helix</keyword>
<feature type="transmembrane region" description="Helical" evidence="1">
    <location>
        <begin position="64"/>
        <end position="82"/>
    </location>
</feature>
<dbReference type="AlphaFoldDB" id="A0A1H3HMJ9"/>
<dbReference type="InterPro" id="IPR008407">
    <property type="entry name" value="Brnchd-chn_aa_trnsp_AzlD"/>
</dbReference>
<evidence type="ECO:0000256" key="1">
    <source>
        <dbReference type="SAM" id="Phobius"/>
    </source>
</evidence>
<feature type="transmembrane region" description="Helical" evidence="1">
    <location>
        <begin position="6"/>
        <end position="28"/>
    </location>
</feature>
<keyword evidence="1" id="KW-0812">Transmembrane</keyword>
<dbReference type="OrthoDB" id="308265at2"/>
<sequence length="108" mass="11721">MTVTEQIITVAMVVLGTLLTRFLPFILFPAGKKTPKIIEYLGRVLPGAALGLLVVYSYKGVAFMDLSQGLPVIIASGVVVGLHLWKRQMLLSIAAGTLVYMVLVQMVF</sequence>
<dbReference type="Pfam" id="PF05437">
    <property type="entry name" value="AzlD"/>
    <property type="match status" value="1"/>
</dbReference>
<dbReference type="PIRSF" id="PIRSF003203">
    <property type="entry name" value="AzlD"/>
    <property type="match status" value="1"/>
</dbReference>
<keyword evidence="3" id="KW-1185">Reference proteome</keyword>
<gene>
    <name evidence="2" type="ORF">SAMN04488579_11817</name>
</gene>
<dbReference type="EMBL" id="FNOU01000018">
    <property type="protein sequence ID" value="SDY15899.1"/>
    <property type="molecule type" value="Genomic_DNA"/>
</dbReference>